<dbReference type="Pfam" id="PF13632">
    <property type="entry name" value="Glyco_trans_2_3"/>
    <property type="match status" value="1"/>
</dbReference>
<comment type="caution">
    <text evidence="3">The sequence shown here is derived from an EMBL/GenBank/DDBJ whole genome shotgun (WGS) entry which is preliminary data.</text>
</comment>
<accession>A0ABD6BQI8</accession>
<gene>
    <name evidence="3" type="ORF">ACFSAU_05365</name>
</gene>
<evidence type="ECO:0000259" key="2">
    <source>
        <dbReference type="Pfam" id="PF13632"/>
    </source>
</evidence>
<keyword evidence="1" id="KW-1133">Transmembrane helix</keyword>
<dbReference type="InterPro" id="IPR001173">
    <property type="entry name" value="Glyco_trans_2-like"/>
</dbReference>
<feature type="transmembrane region" description="Helical" evidence="1">
    <location>
        <begin position="306"/>
        <end position="330"/>
    </location>
</feature>
<keyword evidence="1" id="KW-0812">Transmembrane</keyword>
<feature type="transmembrane region" description="Helical" evidence="1">
    <location>
        <begin position="336"/>
        <end position="355"/>
    </location>
</feature>
<dbReference type="PANTHER" id="PTHR16779">
    <property type="entry name" value="BETA-1,4-MANNOSYLTRANSFERASE EGH"/>
    <property type="match status" value="1"/>
</dbReference>
<dbReference type="AlphaFoldDB" id="A0ABD6BQI8"/>
<dbReference type="InterPro" id="IPR027389">
    <property type="entry name" value="B_mannosylTrfase_Bre-3/Egh"/>
</dbReference>
<feature type="transmembrane region" description="Helical" evidence="1">
    <location>
        <begin position="39"/>
        <end position="61"/>
    </location>
</feature>
<feature type="domain" description="Glycosyltransferase 2-like" evidence="2">
    <location>
        <begin position="156"/>
        <end position="349"/>
    </location>
</feature>
<dbReference type="InterPro" id="IPR029044">
    <property type="entry name" value="Nucleotide-diphossugar_trans"/>
</dbReference>
<keyword evidence="1" id="KW-0472">Membrane</keyword>
<dbReference type="Proteomes" id="UP001597139">
    <property type="component" value="Unassembled WGS sequence"/>
</dbReference>
<reference evidence="3 4" key="1">
    <citation type="journal article" date="2019" name="Int. J. Syst. Evol. Microbiol.">
        <title>The Global Catalogue of Microorganisms (GCM) 10K type strain sequencing project: providing services to taxonomists for standard genome sequencing and annotation.</title>
        <authorList>
            <consortium name="The Broad Institute Genomics Platform"/>
            <consortium name="The Broad Institute Genome Sequencing Center for Infectious Disease"/>
            <person name="Wu L."/>
            <person name="Ma J."/>
        </authorList>
    </citation>
    <scope>NUCLEOTIDE SEQUENCE [LARGE SCALE GENOMIC DNA]</scope>
    <source>
        <strain evidence="3 4">CGMCC 1.12859</strain>
    </source>
</reference>
<name>A0ABD6BQI8_9EURY</name>
<dbReference type="PANTHER" id="PTHR16779:SF1">
    <property type="entry name" value="BETA-1,4-MANNOSYLTRANSFERASE EGH"/>
    <property type="match status" value="1"/>
</dbReference>
<feature type="transmembrane region" description="Helical" evidence="1">
    <location>
        <begin position="362"/>
        <end position="386"/>
    </location>
</feature>
<dbReference type="SUPFAM" id="SSF53448">
    <property type="entry name" value="Nucleotide-diphospho-sugar transferases"/>
    <property type="match status" value="1"/>
</dbReference>
<organism evidence="3 4">
    <name type="scientific">Halolamina litorea</name>
    <dbReference type="NCBI Taxonomy" id="1515593"/>
    <lineage>
        <taxon>Archaea</taxon>
        <taxon>Methanobacteriati</taxon>
        <taxon>Methanobacteriota</taxon>
        <taxon>Stenosarchaea group</taxon>
        <taxon>Halobacteria</taxon>
        <taxon>Halobacteriales</taxon>
        <taxon>Haloferacaceae</taxon>
    </lineage>
</organism>
<proteinExistence type="predicted"/>
<dbReference type="EMBL" id="JBHUCZ010000002">
    <property type="protein sequence ID" value="MFD1566915.1"/>
    <property type="molecule type" value="Genomic_DNA"/>
</dbReference>
<sequence length="407" mass="45325">MGTSLAEAPVAHPVPVQGAVAVGGDLPLQGPWEALGPDLVATTLLWSVMSLYIAGGLYWLFEIAVYGWRYEDPERVYGSDDVQVRFLTIDAESVVQRSVDRLPEELTDRYVVAEEPMDIAGSEVAVVPDSFECSATNKGRALEWARRTLDCEAEFVLYLDEDSHVMEFAGLPDADIVQLSEHPRRTSSLLTYLAEVTRIGFQAEQRAFPSITVPLYAWGGGLAIRQSLEAEVTWDYPTVIEDTVFLWRAYVEADATFSYVTDQVSNQAPPSVGAMFRQRRRWIAGAREDNSILSIDRVLMYGIRDLSWSVTAFIPALVVLSFVPVVDLYFFEAYRLVSFVLLGMLLLWAVLGVYLHQPKRRIAVLCLLLAPITTVLHSAGALWGLLSPPETFEVTEKVDQEDDSHGL</sequence>
<protein>
    <submittedName>
        <fullName evidence="3">Glycosyltransferase family 2 protein</fullName>
    </submittedName>
</protein>
<dbReference type="RefSeq" id="WP_267646640.1">
    <property type="nucleotide sequence ID" value="NZ_JANHGR010000001.1"/>
</dbReference>
<evidence type="ECO:0000313" key="3">
    <source>
        <dbReference type="EMBL" id="MFD1566915.1"/>
    </source>
</evidence>
<evidence type="ECO:0000256" key="1">
    <source>
        <dbReference type="SAM" id="Phobius"/>
    </source>
</evidence>
<evidence type="ECO:0000313" key="4">
    <source>
        <dbReference type="Proteomes" id="UP001597139"/>
    </source>
</evidence>
<keyword evidence="4" id="KW-1185">Reference proteome</keyword>